<dbReference type="AlphaFoldDB" id="A0A0L6UE26"/>
<feature type="compositionally biased region" description="Basic residues" evidence="2">
    <location>
        <begin position="190"/>
        <end position="202"/>
    </location>
</feature>
<dbReference type="Proteomes" id="UP000037035">
    <property type="component" value="Unassembled WGS sequence"/>
</dbReference>
<dbReference type="OrthoDB" id="2507745at2759"/>
<feature type="region of interest" description="Disordered" evidence="2">
    <location>
        <begin position="98"/>
        <end position="125"/>
    </location>
</feature>
<protein>
    <submittedName>
        <fullName evidence="3">Uncharacterized protein</fullName>
    </submittedName>
</protein>
<feature type="region of interest" description="Disordered" evidence="2">
    <location>
        <begin position="169"/>
        <end position="215"/>
    </location>
</feature>
<proteinExistence type="predicted"/>
<accession>A0A0L6UE26</accession>
<feature type="compositionally biased region" description="Low complexity" evidence="2">
    <location>
        <begin position="177"/>
        <end position="189"/>
    </location>
</feature>
<gene>
    <name evidence="3" type="ORF">VP01_758g2</name>
</gene>
<keyword evidence="1" id="KW-0175">Coiled coil</keyword>
<dbReference type="EMBL" id="LAVV01013038">
    <property type="protein sequence ID" value="KNZ46065.1"/>
    <property type="molecule type" value="Genomic_DNA"/>
</dbReference>
<evidence type="ECO:0000313" key="3">
    <source>
        <dbReference type="EMBL" id="KNZ46065.1"/>
    </source>
</evidence>
<name>A0A0L6UE26_9BASI</name>
<dbReference type="VEuPathDB" id="FungiDB:VP01_758g2"/>
<feature type="coiled-coil region" evidence="1">
    <location>
        <begin position="51"/>
        <end position="78"/>
    </location>
</feature>
<reference evidence="3 4" key="1">
    <citation type="submission" date="2015-08" db="EMBL/GenBank/DDBJ databases">
        <title>Next Generation Sequencing and Analysis of the Genome of Puccinia sorghi L Schw, the Causal Agent of Maize Common Rust.</title>
        <authorList>
            <person name="Rochi L."/>
            <person name="Burguener G."/>
            <person name="Darino M."/>
            <person name="Turjanski A."/>
            <person name="Kreff E."/>
            <person name="Dieguez M.J."/>
            <person name="Sacco F."/>
        </authorList>
    </citation>
    <scope>NUCLEOTIDE SEQUENCE [LARGE SCALE GENOMIC DNA]</scope>
    <source>
        <strain evidence="3 4">RO10H11247</strain>
    </source>
</reference>
<dbReference type="STRING" id="27349.A0A0L6UE26"/>
<keyword evidence="4" id="KW-1185">Reference proteome</keyword>
<comment type="caution">
    <text evidence="3">The sequence shown here is derived from an EMBL/GenBank/DDBJ whole genome shotgun (WGS) entry which is preliminary data.</text>
</comment>
<evidence type="ECO:0000313" key="4">
    <source>
        <dbReference type="Proteomes" id="UP000037035"/>
    </source>
</evidence>
<evidence type="ECO:0000256" key="1">
    <source>
        <dbReference type="SAM" id="Coils"/>
    </source>
</evidence>
<evidence type="ECO:0000256" key="2">
    <source>
        <dbReference type="SAM" id="MobiDB-lite"/>
    </source>
</evidence>
<sequence>MDPVDIILDNLITISSQLIQTCTTALATTIHSRNCLETLSNIDHLLIDQTIQHKQQELNQKLHSIQTHQRELDRIQEQLLSLWPLHHHHPLKLNRITSSPQKKQPQTTQAQQQQQQQQQDNNRSPALSVKEHHYMSPTEQILSPSLPSVQYHRNSILQHRAGSKPLHEMISVPPQNLHPNSSLPLTSTTPHHHHHHHHHHHQEIKLSIKADLFPP</sequence>
<organism evidence="3 4">
    <name type="scientific">Puccinia sorghi</name>
    <dbReference type="NCBI Taxonomy" id="27349"/>
    <lineage>
        <taxon>Eukaryota</taxon>
        <taxon>Fungi</taxon>
        <taxon>Dikarya</taxon>
        <taxon>Basidiomycota</taxon>
        <taxon>Pucciniomycotina</taxon>
        <taxon>Pucciniomycetes</taxon>
        <taxon>Pucciniales</taxon>
        <taxon>Pucciniaceae</taxon>
        <taxon>Puccinia</taxon>
    </lineage>
</organism>
<feature type="compositionally biased region" description="Low complexity" evidence="2">
    <location>
        <begin position="100"/>
        <end position="119"/>
    </location>
</feature>